<dbReference type="GeneID" id="77801820"/>
<sequence>MFDVFPIMKTTTQIALRYEIFTKVLHQLDEVAILLPKNPRSWSNGYNLLRRGGAKLESTKAKKPMDAP</sequence>
<evidence type="ECO:0000313" key="1">
    <source>
        <dbReference type="EMBL" id="WAQ88653.1"/>
    </source>
</evidence>
<organism evidence="1 2">
    <name type="scientific">Puccinia triticina</name>
    <dbReference type="NCBI Taxonomy" id="208348"/>
    <lineage>
        <taxon>Eukaryota</taxon>
        <taxon>Fungi</taxon>
        <taxon>Dikarya</taxon>
        <taxon>Basidiomycota</taxon>
        <taxon>Pucciniomycotina</taxon>
        <taxon>Pucciniomycetes</taxon>
        <taxon>Pucciniales</taxon>
        <taxon>Pucciniaceae</taxon>
        <taxon>Puccinia</taxon>
    </lineage>
</organism>
<reference evidence="1" key="1">
    <citation type="submission" date="2022-10" db="EMBL/GenBank/DDBJ databases">
        <title>Puccinia triticina Genome sequencing and assembly.</title>
        <authorList>
            <person name="Li C."/>
        </authorList>
    </citation>
    <scope>NUCLEOTIDE SEQUENCE</scope>
    <source>
        <strain evidence="1">Pt15</strain>
    </source>
</reference>
<dbReference type="EMBL" id="CP110430">
    <property type="protein sequence ID" value="WAQ88653.1"/>
    <property type="molecule type" value="Genomic_DNA"/>
</dbReference>
<dbReference type="Proteomes" id="UP001164743">
    <property type="component" value="Chromosome 10A"/>
</dbReference>
<gene>
    <name evidence="1" type="ORF">PtA15_10A72</name>
</gene>
<protein>
    <submittedName>
        <fullName evidence="1">Uncharacterized protein</fullName>
    </submittedName>
</protein>
<name>A0ABY7CUR3_9BASI</name>
<accession>A0ABY7CUR3</accession>
<proteinExistence type="predicted"/>
<evidence type="ECO:0000313" key="2">
    <source>
        <dbReference type="Proteomes" id="UP001164743"/>
    </source>
</evidence>
<keyword evidence="2" id="KW-1185">Reference proteome</keyword>
<dbReference type="RefSeq" id="XP_053024208.1">
    <property type="nucleotide sequence ID" value="XM_053160936.1"/>
</dbReference>